<evidence type="ECO:0008006" key="8">
    <source>
        <dbReference type="Google" id="ProtNLM"/>
    </source>
</evidence>
<evidence type="ECO:0000256" key="1">
    <source>
        <dbReference type="ARBA" id="ARBA00004141"/>
    </source>
</evidence>
<evidence type="ECO:0000256" key="3">
    <source>
        <dbReference type="ARBA" id="ARBA00022989"/>
    </source>
</evidence>
<dbReference type="EMBL" id="LGRX02010684">
    <property type="protein sequence ID" value="KAK3269899.1"/>
    <property type="molecule type" value="Genomic_DNA"/>
</dbReference>
<feature type="transmembrane region" description="Helical" evidence="5">
    <location>
        <begin position="180"/>
        <end position="200"/>
    </location>
</feature>
<keyword evidence="3 5" id="KW-1133">Transmembrane helix</keyword>
<dbReference type="PANTHER" id="PTHR24064">
    <property type="entry name" value="SOLUTE CARRIER FAMILY 22 MEMBER"/>
    <property type="match status" value="1"/>
</dbReference>
<dbReference type="Pfam" id="PF00083">
    <property type="entry name" value="Sugar_tr"/>
    <property type="match status" value="1"/>
</dbReference>
<reference evidence="6 7" key="1">
    <citation type="journal article" date="2015" name="Genome Biol. Evol.">
        <title>Comparative Genomics of a Bacterivorous Green Alga Reveals Evolutionary Causalities and Consequences of Phago-Mixotrophic Mode of Nutrition.</title>
        <authorList>
            <person name="Burns J.A."/>
            <person name="Paasch A."/>
            <person name="Narechania A."/>
            <person name="Kim E."/>
        </authorList>
    </citation>
    <scope>NUCLEOTIDE SEQUENCE [LARGE SCALE GENOMIC DNA]</scope>
    <source>
        <strain evidence="6 7">PLY_AMNH</strain>
    </source>
</reference>
<comment type="caution">
    <text evidence="6">The sequence shown here is derived from an EMBL/GenBank/DDBJ whole genome shotgun (WGS) entry which is preliminary data.</text>
</comment>
<sequence>MIVAALFVTQWRTLLNVVAIPSTVLLTAVVLKVPESPRWLLLQRGRAAAKTALERMANENSRQFTSNLAPVNTPTTAPVRVRAFLKGDLWVHTPALTCVCFIAAMLYFGLSLGVPELVGNLHLNSALCFGAEIPALLLSGLMLDSRLGRRYTILLGLAMTALLSLLNALIPAFGGLGSSIAKLFISIVYGGTFTLAAEMYSTRMRGVGLSTLRFVEGLGCTLAGSLPLLPKPYLAMAVFGTIAALAALLLPETRGQQLAEA</sequence>
<gene>
    <name evidence="6" type="ORF">CYMTET_21677</name>
</gene>
<dbReference type="AlphaFoldDB" id="A0AAE0L2Z6"/>
<feature type="transmembrane region" description="Helical" evidence="5">
    <location>
        <begin position="232"/>
        <end position="250"/>
    </location>
</feature>
<dbReference type="GO" id="GO:0016020">
    <property type="term" value="C:membrane"/>
    <property type="evidence" value="ECO:0007669"/>
    <property type="project" value="UniProtKB-SubCell"/>
</dbReference>
<dbReference type="InterPro" id="IPR036259">
    <property type="entry name" value="MFS_trans_sf"/>
</dbReference>
<comment type="subcellular location">
    <subcellularLocation>
        <location evidence="1">Membrane</location>
        <topology evidence="1">Multi-pass membrane protein</topology>
    </subcellularLocation>
</comment>
<keyword evidence="2 5" id="KW-0812">Transmembrane</keyword>
<evidence type="ECO:0000313" key="7">
    <source>
        <dbReference type="Proteomes" id="UP001190700"/>
    </source>
</evidence>
<feature type="transmembrane region" description="Helical" evidence="5">
    <location>
        <begin position="153"/>
        <end position="174"/>
    </location>
</feature>
<accession>A0AAE0L2Z6</accession>
<name>A0AAE0L2Z6_9CHLO</name>
<evidence type="ECO:0000256" key="5">
    <source>
        <dbReference type="SAM" id="Phobius"/>
    </source>
</evidence>
<feature type="transmembrane region" description="Helical" evidence="5">
    <location>
        <begin position="89"/>
        <end position="110"/>
    </location>
</feature>
<keyword evidence="7" id="KW-1185">Reference proteome</keyword>
<dbReference type="InterPro" id="IPR005828">
    <property type="entry name" value="MFS_sugar_transport-like"/>
</dbReference>
<evidence type="ECO:0000313" key="6">
    <source>
        <dbReference type="EMBL" id="KAK3269899.1"/>
    </source>
</evidence>
<organism evidence="6 7">
    <name type="scientific">Cymbomonas tetramitiformis</name>
    <dbReference type="NCBI Taxonomy" id="36881"/>
    <lineage>
        <taxon>Eukaryota</taxon>
        <taxon>Viridiplantae</taxon>
        <taxon>Chlorophyta</taxon>
        <taxon>Pyramimonadophyceae</taxon>
        <taxon>Pyramimonadales</taxon>
        <taxon>Pyramimonadaceae</taxon>
        <taxon>Cymbomonas</taxon>
    </lineage>
</organism>
<dbReference type="SUPFAM" id="SSF103473">
    <property type="entry name" value="MFS general substrate transporter"/>
    <property type="match status" value="1"/>
</dbReference>
<evidence type="ECO:0000256" key="2">
    <source>
        <dbReference type="ARBA" id="ARBA00022692"/>
    </source>
</evidence>
<feature type="transmembrane region" description="Helical" evidence="5">
    <location>
        <begin position="122"/>
        <end position="141"/>
    </location>
</feature>
<protein>
    <recommendedName>
        <fullName evidence="8">Major facilitator superfamily (MFS) profile domain-containing protein</fullName>
    </recommendedName>
</protein>
<dbReference type="GO" id="GO:0022857">
    <property type="term" value="F:transmembrane transporter activity"/>
    <property type="evidence" value="ECO:0007669"/>
    <property type="project" value="InterPro"/>
</dbReference>
<keyword evidence="4 5" id="KW-0472">Membrane</keyword>
<feature type="transmembrane region" description="Helical" evidence="5">
    <location>
        <begin position="14"/>
        <end position="34"/>
    </location>
</feature>
<evidence type="ECO:0000256" key="4">
    <source>
        <dbReference type="ARBA" id="ARBA00023136"/>
    </source>
</evidence>
<proteinExistence type="predicted"/>
<dbReference type="Proteomes" id="UP001190700">
    <property type="component" value="Unassembled WGS sequence"/>
</dbReference>
<dbReference type="Gene3D" id="1.20.1250.20">
    <property type="entry name" value="MFS general substrate transporter like domains"/>
    <property type="match status" value="1"/>
</dbReference>